<protein>
    <submittedName>
        <fullName evidence="2">Uncharacterized protein</fullName>
    </submittedName>
</protein>
<evidence type="ECO:0000313" key="2">
    <source>
        <dbReference type="EMBL" id="MFD0964597.1"/>
    </source>
</evidence>
<sequence>MLQLLKKLNKSNFAVCFLIIVFLSEFFTTIYLYVSDANSSRFTGVIKLVFFILFFILTKHSKNKITYYLLALVLFFLFNQFLFNPIFLLDPYWDITKGSIYYLIRYLYILVFVAFFLNLKDKKIADNLLNIFKYVLVVNSIFILFGVLTEFKILTSYPRSLERFGSDGLFNKVNEVSHLYNILIANLYYNYIKSKKDLWLLLYIVVISTFLGTKTVLLFLSLLLIFHLTVIAKRKKIFRIILCFIGVVFILFFDKIMSFVFNLSPFWKELTVKYDIFTLLFSKRDLLFIKVLEYFDTYWNKVNFLIGGSFYSRNFIFTQMDIVDVFIFFGGIGTIVYILFIIRYFSSNVNRFAIIIFSFVFFCGLLSGALFLSVLSMIYLYLSLQNKKIIC</sequence>
<gene>
    <name evidence="2" type="ORF">ACFQ1O_11335</name>
</gene>
<keyword evidence="1" id="KW-0472">Membrane</keyword>
<dbReference type="EMBL" id="JBHTJM010000009">
    <property type="protein sequence ID" value="MFD0964597.1"/>
    <property type="molecule type" value="Genomic_DNA"/>
</dbReference>
<feature type="transmembrane region" description="Helical" evidence="1">
    <location>
        <begin position="198"/>
        <end position="225"/>
    </location>
</feature>
<feature type="transmembrane region" description="Helical" evidence="1">
    <location>
        <begin position="12"/>
        <end position="34"/>
    </location>
</feature>
<feature type="transmembrane region" description="Helical" evidence="1">
    <location>
        <begin position="352"/>
        <end position="382"/>
    </location>
</feature>
<feature type="transmembrane region" description="Helical" evidence="1">
    <location>
        <begin position="131"/>
        <end position="149"/>
    </location>
</feature>
<feature type="transmembrane region" description="Helical" evidence="1">
    <location>
        <begin position="100"/>
        <end position="119"/>
    </location>
</feature>
<dbReference type="Proteomes" id="UP001596997">
    <property type="component" value="Unassembled WGS sequence"/>
</dbReference>
<evidence type="ECO:0000313" key="3">
    <source>
        <dbReference type="Proteomes" id="UP001596997"/>
    </source>
</evidence>
<keyword evidence="1" id="KW-1133">Transmembrane helix</keyword>
<feature type="transmembrane region" description="Helical" evidence="1">
    <location>
        <begin position="325"/>
        <end position="345"/>
    </location>
</feature>
<comment type="caution">
    <text evidence="2">The sequence shown here is derived from an EMBL/GenBank/DDBJ whole genome shotgun (WGS) entry which is preliminary data.</text>
</comment>
<feature type="transmembrane region" description="Helical" evidence="1">
    <location>
        <begin position="237"/>
        <end position="261"/>
    </location>
</feature>
<name>A0ABW3I4M5_9FLAO</name>
<feature type="transmembrane region" description="Helical" evidence="1">
    <location>
        <begin position="65"/>
        <end position="88"/>
    </location>
</feature>
<proteinExistence type="predicted"/>
<accession>A0ABW3I4M5</accession>
<keyword evidence="1" id="KW-0812">Transmembrane</keyword>
<evidence type="ECO:0000256" key="1">
    <source>
        <dbReference type="SAM" id="Phobius"/>
    </source>
</evidence>
<organism evidence="2 3">
    <name type="scientific">Pseudofulvibacter geojedonensis</name>
    <dbReference type="NCBI Taxonomy" id="1123758"/>
    <lineage>
        <taxon>Bacteria</taxon>
        <taxon>Pseudomonadati</taxon>
        <taxon>Bacteroidota</taxon>
        <taxon>Flavobacteriia</taxon>
        <taxon>Flavobacteriales</taxon>
        <taxon>Flavobacteriaceae</taxon>
        <taxon>Pseudofulvibacter</taxon>
    </lineage>
</organism>
<keyword evidence="3" id="KW-1185">Reference proteome</keyword>
<reference evidence="3" key="1">
    <citation type="journal article" date="2019" name="Int. J. Syst. Evol. Microbiol.">
        <title>The Global Catalogue of Microorganisms (GCM) 10K type strain sequencing project: providing services to taxonomists for standard genome sequencing and annotation.</title>
        <authorList>
            <consortium name="The Broad Institute Genomics Platform"/>
            <consortium name="The Broad Institute Genome Sequencing Center for Infectious Disease"/>
            <person name="Wu L."/>
            <person name="Ma J."/>
        </authorList>
    </citation>
    <scope>NUCLEOTIDE SEQUENCE [LARGE SCALE GENOMIC DNA]</scope>
    <source>
        <strain evidence="3">CCUG 62114</strain>
    </source>
</reference>
<feature type="transmembrane region" description="Helical" evidence="1">
    <location>
        <begin position="40"/>
        <end position="58"/>
    </location>
</feature>